<feature type="transmembrane region" description="Helical" evidence="5">
    <location>
        <begin position="133"/>
        <end position="160"/>
    </location>
</feature>
<sequence>MADHNSTAVDLAFSLETSQICGAFLLIVSLFGLMVYVLFMFVVFTRPKFKDKTYFTIAGCLGIADCMCLFLMIGYASPCLFYRTSLSNSLALGGVLNIGWFSGLPLLIFLAGDRYLCICNKDLYSRFYKRRLTNMYCIGCWVFGIAYSIPSFFPCCSLHFDYTLMSWGWSIDFDGAKTLALGEITMVVIITSITYFLNGLVFRALREAQRNTSLDAVHEQRKSARERKVFIQFFITTIWLVVFDVPFITIGYIENPSHWLGYFVTLAYTINCSINGWVYCFMNKTVKREIREICRRGYRIRADTEMSDQGRKTIVRQRKDTKKSEVENFRLKQGNTSSA</sequence>
<evidence type="ECO:0000259" key="6">
    <source>
        <dbReference type="PROSITE" id="PS50262"/>
    </source>
</evidence>
<accession>A0A7M5V6B3</accession>
<evidence type="ECO:0000256" key="1">
    <source>
        <dbReference type="ARBA" id="ARBA00004370"/>
    </source>
</evidence>
<evidence type="ECO:0000313" key="8">
    <source>
        <dbReference type="Proteomes" id="UP000594262"/>
    </source>
</evidence>
<dbReference type="InterPro" id="IPR017452">
    <property type="entry name" value="GPCR_Rhodpsn_7TM"/>
</dbReference>
<dbReference type="RefSeq" id="XP_066918402.1">
    <property type="nucleotide sequence ID" value="XM_067062301.1"/>
</dbReference>
<dbReference type="SUPFAM" id="SSF81321">
    <property type="entry name" value="Family A G protein-coupled receptor-like"/>
    <property type="match status" value="1"/>
</dbReference>
<dbReference type="Proteomes" id="UP000594262">
    <property type="component" value="Unplaced"/>
</dbReference>
<feature type="transmembrane region" description="Helical" evidence="5">
    <location>
        <begin position="54"/>
        <end position="77"/>
    </location>
</feature>
<dbReference type="PRINTS" id="PR00237">
    <property type="entry name" value="GPCRRHODOPSN"/>
</dbReference>
<dbReference type="PROSITE" id="PS50262">
    <property type="entry name" value="G_PROTEIN_RECEP_F1_2"/>
    <property type="match status" value="1"/>
</dbReference>
<reference evidence="7" key="1">
    <citation type="submission" date="2021-01" db="UniProtKB">
        <authorList>
            <consortium name="EnsemblMetazoa"/>
        </authorList>
    </citation>
    <scope>IDENTIFICATION</scope>
</reference>
<feature type="transmembrane region" description="Helical" evidence="5">
    <location>
        <begin position="89"/>
        <end position="112"/>
    </location>
</feature>
<dbReference type="PANTHER" id="PTHR22718">
    <property type="entry name" value="SERPENTINE RECEPTOR, CLASS X"/>
    <property type="match status" value="1"/>
</dbReference>
<evidence type="ECO:0000256" key="2">
    <source>
        <dbReference type="ARBA" id="ARBA00022692"/>
    </source>
</evidence>
<dbReference type="Gene3D" id="1.20.1070.10">
    <property type="entry name" value="Rhodopsin 7-helix transmembrane proteins"/>
    <property type="match status" value="1"/>
</dbReference>
<keyword evidence="3 5" id="KW-1133">Transmembrane helix</keyword>
<feature type="transmembrane region" description="Helical" evidence="5">
    <location>
        <begin position="180"/>
        <end position="202"/>
    </location>
</feature>
<evidence type="ECO:0000256" key="5">
    <source>
        <dbReference type="SAM" id="Phobius"/>
    </source>
</evidence>
<dbReference type="PANTHER" id="PTHR22718:SF11">
    <property type="entry name" value="7TM GPCR SERPENTINE RECEPTOR CLASS X (SRX) DOMAIN-CONTAINING PROTEIN"/>
    <property type="match status" value="1"/>
</dbReference>
<name>A0A7M5V6B3_9CNID</name>
<dbReference type="Pfam" id="PF10328">
    <property type="entry name" value="7TM_GPCR_Srx"/>
    <property type="match status" value="1"/>
</dbReference>
<keyword evidence="8" id="KW-1185">Reference proteome</keyword>
<feature type="transmembrane region" description="Helical" evidence="5">
    <location>
        <begin position="20"/>
        <end position="42"/>
    </location>
</feature>
<dbReference type="EnsemblMetazoa" id="CLYHEMT010541.1">
    <property type="protein sequence ID" value="CLYHEMP010541.1"/>
    <property type="gene ID" value="CLYHEMG010541"/>
</dbReference>
<feature type="transmembrane region" description="Helical" evidence="5">
    <location>
        <begin position="259"/>
        <end position="281"/>
    </location>
</feature>
<dbReference type="GO" id="GO:0004930">
    <property type="term" value="F:G protein-coupled receptor activity"/>
    <property type="evidence" value="ECO:0007669"/>
    <property type="project" value="InterPro"/>
</dbReference>
<dbReference type="GO" id="GO:0016020">
    <property type="term" value="C:membrane"/>
    <property type="evidence" value="ECO:0007669"/>
    <property type="project" value="UniProtKB-SubCell"/>
</dbReference>
<dbReference type="InterPro" id="IPR019430">
    <property type="entry name" value="7TM_GPCR_serpentine_rcpt_Srx"/>
</dbReference>
<keyword evidence="4 5" id="KW-0472">Membrane</keyword>
<dbReference type="CDD" id="cd00637">
    <property type="entry name" value="7tm_classA_rhodopsin-like"/>
    <property type="match status" value="1"/>
</dbReference>
<dbReference type="InterPro" id="IPR000276">
    <property type="entry name" value="GPCR_Rhodpsn"/>
</dbReference>
<dbReference type="OrthoDB" id="6287421at2759"/>
<feature type="domain" description="G-protein coupled receptors family 1 profile" evidence="6">
    <location>
        <begin position="35"/>
        <end position="279"/>
    </location>
</feature>
<evidence type="ECO:0000256" key="3">
    <source>
        <dbReference type="ARBA" id="ARBA00022989"/>
    </source>
</evidence>
<dbReference type="EnsemblMetazoa" id="CLYHEMT010541.2">
    <property type="protein sequence ID" value="CLYHEMP010541.2"/>
    <property type="gene ID" value="CLYHEMG010541"/>
</dbReference>
<proteinExistence type="predicted"/>
<protein>
    <recommendedName>
        <fullName evidence="6">G-protein coupled receptors family 1 profile domain-containing protein</fullName>
    </recommendedName>
</protein>
<evidence type="ECO:0000256" key="4">
    <source>
        <dbReference type="ARBA" id="ARBA00023136"/>
    </source>
</evidence>
<evidence type="ECO:0000313" key="7">
    <source>
        <dbReference type="EnsemblMetazoa" id="CLYHEMP010541.1"/>
    </source>
</evidence>
<keyword evidence="2 5" id="KW-0812">Transmembrane</keyword>
<organism evidence="7 8">
    <name type="scientific">Clytia hemisphaerica</name>
    <dbReference type="NCBI Taxonomy" id="252671"/>
    <lineage>
        <taxon>Eukaryota</taxon>
        <taxon>Metazoa</taxon>
        <taxon>Cnidaria</taxon>
        <taxon>Hydrozoa</taxon>
        <taxon>Hydroidolina</taxon>
        <taxon>Leptothecata</taxon>
        <taxon>Obeliida</taxon>
        <taxon>Clytiidae</taxon>
        <taxon>Clytia</taxon>
    </lineage>
</organism>
<comment type="subcellular location">
    <subcellularLocation>
        <location evidence="1">Membrane</location>
    </subcellularLocation>
</comment>
<feature type="transmembrane region" description="Helical" evidence="5">
    <location>
        <begin position="229"/>
        <end position="253"/>
    </location>
</feature>
<dbReference type="AlphaFoldDB" id="A0A7M5V6B3"/>
<dbReference type="RefSeq" id="XP_066918403.1">
    <property type="nucleotide sequence ID" value="XM_067062302.1"/>
</dbReference>
<dbReference type="GeneID" id="136805756"/>